<comment type="caution">
    <text evidence="1">The sequence shown here is derived from an EMBL/GenBank/DDBJ whole genome shotgun (WGS) entry which is preliminary data.</text>
</comment>
<accession>A0ACB8QPV9</accession>
<dbReference type="Proteomes" id="UP000814128">
    <property type="component" value="Unassembled WGS sequence"/>
</dbReference>
<reference evidence="1" key="1">
    <citation type="submission" date="2021-02" db="EMBL/GenBank/DDBJ databases">
        <authorList>
            <consortium name="DOE Joint Genome Institute"/>
            <person name="Ahrendt S."/>
            <person name="Looney B.P."/>
            <person name="Miyauchi S."/>
            <person name="Morin E."/>
            <person name="Drula E."/>
            <person name="Courty P.E."/>
            <person name="Chicoki N."/>
            <person name="Fauchery L."/>
            <person name="Kohler A."/>
            <person name="Kuo A."/>
            <person name="Labutti K."/>
            <person name="Pangilinan J."/>
            <person name="Lipzen A."/>
            <person name="Riley R."/>
            <person name="Andreopoulos W."/>
            <person name="He G."/>
            <person name="Johnson J."/>
            <person name="Barry K.W."/>
            <person name="Grigoriev I.V."/>
            <person name="Nagy L."/>
            <person name="Hibbett D."/>
            <person name="Henrissat B."/>
            <person name="Matheny P.B."/>
            <person name="Labbe J."/>
            <person name="Martin F."/>
        </authorList>
    </citation>
    <scope>NUCLEOTIDE SEQUENCE</scope>
    <source>
        <strain evidence="1">EC-137</strain>
    </source>
</reference>
<keyword evidence="2" id="KW-1185">Reference proteome</keyword>
<proteinExistence type="predicted"/>
<name>A0ACB8QPV9_9AGAM</name>
<evidence type="ECO:0000313" key="1">
    <source>
        <dbReference type="EMBL" id="KAI0033894.1"/>
    </source>
</evidence>
<gene>
    <name evidence="1" type="ORF">K488DRAFT_46811</name>
</gene>
<dbReference type="EMBL" id="MU273510">
    <property type="protein sequence ID" value="KAI0033894.1"/>
    <property type="molecule type" value="Genomic_DNA"/>
</dbReference>
<organism evidence="1 2">
    <name type="scientific">Vararia minispora EC-137</name>
    <dbReference type="NCBI Taxonomy" id="1314806"/>
    <lineage>
        <taxon>Eukaryota</taxon>
        <taxon>Fungi</taxon>
        <taxon>Dikarya</taxon>
        <taxon>Basidiomycota</taxon>
        <taxon>Agaricomycotina</taxon>
        <taxon>Agaricomycetes</taxon>
        <taxon>Russulales</taxon>
        <taxon>Lachnocladiaceae</taxon>
        <taxon>Vararia</taxon>
    </lineage>
</organism>
<protein>
    <submittedName>
        <fullName evidence="1">Cytochrome P450</fullName>
    </submittedName>
</protein>
<evidence type="ECO:0000313" key="2">
    <source>
        <dbReference type="Proteomes" id="UP000814128"/>
    </source>
</evidence>
<reference evidence="1" key="2">
    <citation type="journal article" date="2022" name="New Phytol.">
        <title>Evolutionary transition to the ectomycorrhizal habit in the genomes of a hyperdiverse lineage of mushroom-forming fungi.</title>
        <authorList>
            <person name="Looney B."/>
            <person name="Miyauchi S."/>
            <person name="Morin E."/>
            <person name="Drula E."/>
            <person name="Courty P.E."/>
            <person name="Kohler A."/>
            <person name="Kuo A."/>
            <person name="LaButti K."/>
            <person name="Pangilinan J."/>
            <person name="Lipzen A."/>
            <person name="Riley R."/>
            <person name="Andreopoulos W."/>
            <person name="He G."/>
            <person name="Johnson J."/>
            <person name="Nolan M."/>
            <person name="Tritt A."/>
            <person name="Barry K.W."/>
            <person name="Grigoriev I.V."/>
            <person name="Nagy L.G."/>
            <person name="Hibbett D."/>
            <person name="Henrissat B."/>
            <person name="Matheny P.B."/>
            <person name="Labbe J."/>
            <person name="Martin F.M."/>
        </authorList>
    </citation>
    <scope>NUCLEOTIDE SEQUENCE</scope>
    <source>
        <strain evidence="1">EC-137</strain>
    </source>
</reference>
<sequence length="556" mass="62383">MQGHTLLYSPVLALLLEAVAALSTATVGYVAFLFGQNYIRTLTSPLATLPGPKRDSWVRGNFINVPEADSLRLQEDWLRKYGRAIRYFSVFGQQKMLTVDPKAVSHILKDGYVYAKTDQIRHDLGALLGKGLLFVEGPDHRKQRKIMNPAFGPAQIRQFTEIFMQKAIELREIWLSMTSKPLREDGWSRIDIFRWVNKASLDIIGLAGFDYDFDSLRAEDDHSNELYNAISKSLTLTAPRTTISLILSNIPAFRNFPTLERRRRKEALDAIRRIGGRLIANKKKALGLDGGASADKDEISGHDLISLLIKSNVTEGTPENMRMTDEEIISQVPTFIVAGHETTSSLISWTLFALALDPHVQDTLRKELREHPSDAPTLEELNSLHYLEAVLKETLRLYAPVNFSTRVATRDDVVPFEQPFLDTRGAACTELRVAKGDIITIPIRMLNRSLEIWGSDAGEFKPERWGALPEKTTAMPGVYNHLLTFLAGAHACIGFRFSIAEAKAVLYTLVRQFEFGLAMPPDDIVRKFNVVSRPFIDGNIEAGPQLPMLVRPIKDA</sequence>